<evidence type="ECO:0000313" key="10">
    <source>
        <dbReference type="Proteomes" id="UP001644719"/>
    </source>
</evidence>
<name>A0ABX2H6Q6_9FIRM</name>
<dbReference type="PROSITE" id="PS50928">
    <property type="entry name" value="ABC_TM1"/>
    <property type="match status" value="1"/>
</dbReference>
<feature type="transmembrane region" description="Helical" evidence="7">
    <location>
        <begin position="94"/>
        <end position="120"/>
    </location>
</feature>
<dbReference type="EMBL" id="JAAITS010000022">
    <property type="protein sequence ID" value="NSG85581.1"/>
    <property type="molecule type" value="Genomic_DNA"/>
</dbReference>
<feature type="transmembrane region" description="Helical" evidence="7">
    <location>
        <begin position="58"/>
        <end position="82"/>
    </location>
</feature>
<dbReference type="RefSeq" id="WP_118583866.1">
    <property type="nucleotide sequence ID" value="NZ_JAAINN010000002.1"/>
</dbReference>
<dbReference type="InterPro" id="IPR035906">
    <property type="entry name" value="MetI-like_sf"/>
</dbReference>
<keyword evidence="4 7" id="KW-0812">Transmembrane</keyword>
<feature type="domain" description="ABC transmembrane type-1" evidence="8">
    <location>
        <begin position="56"/>
        <end position="244"/>
    </location>
</feature>
<gene>
    <name evidence="9" type="ORF">G5B17_09060</name>
</gene>
<dbReference type="Pfam" id="PF00528">
    <property type="entry name" value="BPD_transp_1"/>
    <property type="match status" value="1"/>
</dbReference>
<dbReference type="SUPFAM" id="SSF161098">
    <property type="entry name" value="MetI-like"/>
    <property type="match status" value="1"/>
</dbReference>
<feature type="transmembrane region" description="Helical" evidence="7">
    <location>
        <begin position="189"/>
        <end position="210"/>
    </location>
</feature>
<keyword evidence="6 7" id="KW-0472">Membrane</keyword>
<evidence type="ECO:0000256" key="7">
    <source>
        <dbReference type="RuleBase" id="RU363032"/>
    </source>
</evidence>
<accession>A0ABX2H6Q6</accession>
<keyword evidence="2 7" id="KW-0813">Transport</keyword>
<dbReference type="Proteomes" id="UP001644719">
    <property type="component" value="Unassembled WGS sequence"/>
</dbReference>
<evidence type="ECO:0000256" key="2">
    <source>
        <dbReference type="ARBA" id="ARBA00022448"/>
    </source>
</evidence>
<evidence type="ECO:0000256" key="3">
    <source>
        <dbReference type="ARBA" id="ARBA00022475"/>
    </source>
</evidence>
<reference evidence="9 10" key="1">
    <citation type="journal article" date="2020" name="Cell Host Microbe">
        <title>Functional and Genomic Variation between Human-Derived Isolates of Lachnospiraceae Reveals Inter- and Intra-Species Diversity.</title>
        <authorList>
            <person name="Sorbara M.T."/>
            <person name="Littmann E.R."/>
            <person name="Fontana E."/>
            <person name="Moody T.U."/>
            <person name="Kohout C.E."/>
            <person name="Gjonbalaj M."/>
            <person name="Eaton V."/>
            <person name="Seok R."/>
            <person name="Leiner I.M."/>
            <person name="Pamer E.G."/>
        </authorList>
    </citation>
    <scope>NUCLEOTIDE SEQUENCE [LARGE SCALE GENOMIC DNA]</scope>
    <source>
        <strain evidence="9 10">MSK.17.74</strain>
    </source>
</reference>
<feature type="transmembrane region" description="Helical" evidence="7">
    <location>
        <begin position="12"/>
        <end position="38"/>
    </location>
</feature>
<organism evidence="9 10">
    <name type="scientific">Blautia faecis</name>
    <dbReference type="NCBI Taxonomy" id="871665"/>
    <lineage>
        <taxon>Bacteria</taxon>
        <taxon>Bacillati</taxon>
        <taxon>Bacillota</taxon>
        <taxon>Clostridia</taxon>
        <taxon>Lachnospirales</taxon>
        <taxon>Lachnospiraceae</taxon>
        <taxon>Blautia</taxon>
    </lineage>
</organism>
<dbReference type="PANTHER" id="PTHR30151">
    <property type="entry name" value="ALKANE SULFONATE ABC TRANSPORTER-RELATED, MEMBRANE SUBUNIT"/>
    <property type="match status" value="1"/>
</dbReference>
<comment type="subcellular location">
    <subcellularLocation>
        <location evidence="1 7">Cell membrane</location>
        <topology evidence="1 7">Multi-pass membrane protein</topology>
    </subcellularLocation>
</comment>
<feature type="transmembrane region" description="Helical" evidence="7">
    <location>
        <begin position="222"/>
        <end position="243"/>
    </location>
</feature>
<dbReference type="CDD" id="cd06261">
    <property type="entry name" value="TM_PBP2"/>
    <property type="match status" value="1"/>
</dbReference>
<dbReference type="PANTHER" id="PTHR30151:SF20">
    <property type="entry name" value="ABC TRANSPORTER PERMEASE PROTEIN HI_0355-RELATED"/>
    <property type="match status" value="1"/>
</dbReference>
<evidence type="ECO:0000256" key="1">
    <source>
        <dbReference type="ARBA" id="ARBA00004651"/>
    </source>
</evidence>
<comment type="similarity">
    <text evidence="7">Belongs to the binding-protein-dependent transport system permease family.</text>
</comment>
<proteinExistence type="inferred from homology"/>
<keyword evidence="5 7" id="KW-1133">Transmembrane helix</keyword>
<keyword evidence="10" id="KW-1185">Reference proteome</keyword>
<dbReference type="InterPro" id="IPR000515">
    <property type="entry name" value="MetI-like"/>
</dbReference>
<sequence>MKRKLPNITSKIPPIAAMAVILLGWEVVSISGIVPSYMLPSPVAVLTALFGDLPTILFHAKFTLLESFYGLLIGIALAFVFATMMDRFRVMDQAFYPIMIITQTIPTIAIAPILVLWMGFGMAPKITLVVITTFFPITIGLLDGYKSVDPDAIRLMKAMGASRAQIFRHVKFPGALPQFFSGLKISASYAVVGAVVSEWLGGFNGLGVYMTRVKKAYSFDKMFAVIIFIVIISLLLLLAVNIVSRITMPWLQVEKEKNHE</sequence>
<evidence type="ECO:0000256" key="6">
    <source>
        <dbReference type="ARBA" id="ARBA00023136"/>
    </source>
</evidence>
<feature type="transmembrane region" description="Helical" evidence="7">
    <location>
        <begin position="126"/>
        <end position="145"/>
    </location>
</feature>
<dbReference type="Gene3D" id="1.10.3720.10">
    <property type="entry name" value="MetI-like"/>
    <property type="match status" value="1"/>
</dbReference>
<evidence type="ECO:0000256" key="4">
    <source>
        <dbReference type="ARBA" id="ARBA00022692"/>
    </source>
</evidence>
<protein>
    <submittedName>
        <fullName evidence="9">ABC transporter permease</fullName>
    </submittedName>
</protein>
<evidence type="ECO:0000256" key="5">
    <source>
        <dbReference type="ARBA" id="ARBA00022989"/>
    </source>
</evidence>
<comment type="caution">
    <text evidence="9">The sequence shown here is derived from an EMBL/GenBank/DDBJ whole genome shotgun (WGS) entry which is preliminary data.</text>
</comment>
<evidence type="ECO:0000313" key="9">
    <source>
        <dbReference type="EMBL" id="NSG85581.1"/>
    </source>
</evidence>
<evidence type="ECO:0000259" key="8">
    <source>
        <dbReference type="PROSITE" id="PS50928"/>
    </source>
</evidence>
<keyword evidence="3" id="KW-1003">Cell membrane</keyword>